<keyword evidence="1" id="KW-0732">Signal</keyword>
<sequence length="177" mass="19717">MKKIAAIAFLALGISLNAQVNKNVTKETKTTTITVDNGKEEQQFVKTEKVKTEQDIKFKDAESDKLNKKIAETPVKVNKSTTYSGDKLVTTNVNTTYYMLNGKRYTLKGNNGNGYTMASPENSNYGVLKTNGDNRYSCKIDGKTSVGYFDQKGNLVIETRNNDGRGKMVETYTLLKK</sequence>
<dbReference type="RefSeq" id="WP_220640020.1">
    <property type="nucleotide sequence ID" value="NZ_CP080429.1"/>
</dbReference>
<protein>
    <recommendedName>
        <fullName evidence="4">MORN repeat variant</fullName>
    </recommendedName>
</protein>
<evidence type="ECO:0000313" key="2">
    <source>
        <dbReference type="EMBL" id="QYJ67675.1"/>
    </source>
</evidence>
<evidence type="ECO:0000256" key="1">
    <source>
        <dbReference type="SAM" id="SignalP"/>
    </source>
</evidence>
<gene>
    <name evidence="2" type="ORF">K1I41_08965</name>
</gene>
<dbReference type="EMBL" id="CP080429">
    <property type="protein sequence ID" value="QYJ67675.1"/>
    <property type="molecule type" value="Genomic_DNA"/>
</dbReference>
<dbReference type="Proteomes" id="UP000825381">
    <property type="component" value="Chromosome"/>
</dbReference>
<feature type="signal peptide" evidence="1">
    <location>
        <begin position="1"/>
        <end position="20"/>
    </location>
</feature>
<feature type="chain" id="PRO_5046602513" description="MORN repeat variant" evidence="1">
    <location>
        <begin position="21"/>
        <end position="177"/>
    </location>
</feature>
<reference evidence="2 3" key="1">
    <citation type="submission" date="2021-07" db="EMBL/GenBank/DDBJ databases">
        <title>Flavobacterium WSW3-B6 sp.nov, isolated from seaweed.</title>
        <authorList>
            <person name="Muhammad N."/>
            <person name="Ho H."/>
            <person name="Lee Y.-J."/>
            <person name="Nguyen T."/>
            <person name="Ho J."/>
            <person name="Kim S.-G."/>
        </authorList>
    </citation>
    <scope>NUCLEOTIDE SEQUENCE [LARGE SCALE GENOMIC DNA]</scope>
    <source>
        <strain evidence="2 3">WSW3-B6</strain>
    </source>
</reference>
<name>A0ABX8VA44_9FLAO</name>
<evidence type="ECO:0000313" key="3">
    <source>
        <dbReference type="Proteomes" id="UP000825381"/>
    </source>
</evidence>
<evidence type="ECO:0008006" key="4">
    <source>
        <dbReference type="Google" id="ProtNLM"/>
    </source>
</evidence>
<proteinExistence type="predicted"/>
<organism evidence="2 3">
    <name type="scientific">Flavobacterium litorale</name>
    <dbReference type="NCBI Taxonomy" id="2856519"/>
    <lineage>
        <taxon>Bacteria</taxon>
        <taxon>Pseudomonadati</taxon>
        <taxon>Bacteroidota</taxon>
        <taxon>Flavobacteriia</taxon>
        <taxon>Flavobacteriales</taxon>
        <taxon>Flavobacteriaceae</taxon>
        <taxon>Flavobacterium</taxon>
    </lineage>
</organism>
<accession>A0ABX8VA44</accession>
<keyword evidence="3" id="KW-1185">Reference proteome</keyword>